<sequence length="129" mass="14816">MVKINLDNFRDSDGSIFVYQPKVYFDNLCFEYAENTVDEKLEILSELVINGLDLVSEIEKYMENCSPVTITSLKATLAYYFLYLRGEDPYSTGFHGLDEFSETKLAAMLQESLVAHYNDTCFKNSTNML</sequence>
<keyword evidence="2" id="KW-1185">Reference proteome</keyword>
<dbReference type="GeneID" id="93098878"/>
<reference evidence="1 2" key="1">
    <citation type="submission" date="2021-02" db="EMBL/GenBank/DDBJ databases">
        <title>FDA dAtabase for Regulatory Grade micrObial Sequences (FDA-ARGOS): Supporting development and validation of Infectious Disease Dx tests.</title>
        <authorList>
            <person name="Carlson P."/>
            <person name="Fischbach M."/>
            <person name="Hastie J."/>
            <person name="Bilen M."/>
            <person name="Cheng A."/>
            <person name="Tallon L."/>
            <person name="Sadzewicz L."/>
            <person name="Zhao X."/>
            <person name="Boylan J."/>
            <person name="Ott S."/>
            <person name="Bowen H."/>
            <person name="Vavikolanu K."/>
            <person name="Mehta A."/>
            <person name="Aluvathingal J."/>
            <person name="Nadendla S."/>
            <person name="Yan Y."/>
            <person name="Sichtig H."/>
        </authorList>
    </citation>
    <scope>NUCLEOTIDE SEQUENCE [LARGE SCALE GENOMIC DNA]</scope>
    <source>
        <strain evidence="1 2">FDAARGOS_1229</strain>
    </source>
</reference>
<proteinExistence type="predicted"/>
<gene>
    <name evidence="1" type="ORF">I6J59_11245</name>
</gene>
<organism evidence="1 2">
    <name type="scientific">Butyricimonas virosa</name>
    <dbReference type="NCBI Taxonomy" id="544645"/>
    <lineage>
        <taxon>Bacteria</taxon>
        <taxon>Pseudomonadati</taxon>
        <taxon>Bacteroidota</taxon>
        <taxon>Bacteroidia</taxon>
        <taxon>Bacteroidales</taxon>
        <taxon>Odoribacteraceae</taxon>
        <taxon>Butyricimonas</taxon>
    </lineage>
</organism>
<protein>
    <submittedName>
        <fullName evidence="1">Uncharacterized protein</fullName>
    </submittedName>
</protein>
<accession>A0ABX7H0X8</accession>
<dbReference type="RefSeq" id="WP_027200169.1">
    <property type="nucleotide sequence ID" value="NZ_CP069450.1"/>
</dbReference>
<evidence type="ECO:0000313" key="1">
    <source>
        <dbReference type="EMBL" id="QRO48536.1"/>
    </source>
</evidence>
<dbReference type="Proteomes" id="UP000654720">
    <property type="component" value="Chromosome"/>
</dbReference>
<name>A0ABX7H0X8_9BACT</name>
<dbReference type="EMBL" id="CP069450">
    <property type="protein sequence ID" value="QRO48536.1"/>
    <property type="molecule type" value="Genomic_DNA"/>
</dbReference>
<evidence type="ECO:0000313" key="2">
    <source>
        <dbReference type="Proteomes" id="UP000654720"/>
    </source>
</evidence>